<evidence type="ECO:0000256" key="2">
    <source>
        <dbReference type="ARBA" id="ARBA00022801"/>
    </source>
</evidence>
<comment type="caution">
    <text evidence="6">The sequence shown here is derived from an EMBL/GenBank/DDBJ whole genome shotgun (WGS) entry which is preliminary data.</text>
</comment>
<evidence type="ECO:0000313" key="7">
    <source>
        <dbReference type="Proteomes" id="UP001176940"/>
    </source>
</evidence>
<keyword evidence="7" id="KW-1185">Reference proteome</keyword>
<organism evidence="6 7">
    <name type="scientific">Ranitomeya imitator</name>
    <name type="common">mimic poison frog</name>
    <dbReference type="NCBI Taxonomy" id="111125"/>
    <lineage>
        <taxon>Eukaryota</taxon>
        <taxon>Metazoa</taxon>
        <taxon>Chordata</taxon>
        <taxon>Craniata</taxon>
        <taxon>Vertebrata</taxon>
        <taxon>Euteleostomi</taxon>
        <taxon>Amphibia</taxon>
        <taxon>Batrachia</taxon>
        <taxon>Anura</taxon>
        <taxon>Neobatrachia</taxon>
        <taxon>Hyloidea</taxon>
        <taxon>Dendrobatidae</taxon>
        <taxon>Dendrobatinae</taxon>
        <taxon>Ranitomeya</taxon>
    </lineage>
</organism>
<dbReference type="Pfam" id="PF00089">
    <property type="entry name" value="Trypsin"/>
    <property type="match status" value="1"/>
</dbReference>
<dbReference type="PROSITE" id="PS50240">
    <property type="entry name" value="TRYPSIN_DOM"/>
    <property type="match status" value="1"/>
</dbReference>
<dbReference type="EMBL" id="CAUEEQ010007223">
    <property type="protein sequence ID" value="CAJ0930777.1"/>
    <property type="molecule type" value="Genomic_DNA"/>
</dbReference>
<dbReference type="CDD" id="cd00190">
    <property type="entry name" value="Tryp_SPc"/>
    <property type="match status" value="1"/>
</dbReference>
<dbReference type="Gene3D" id="2.40.10.10">
    <property type="entry name" value="Trypsin-like serine proteases"/>
    <property type="match status" value="2"/>
</dbReference>
<dbReference type="PROSITE" id="PS00134">
    <property type="entry name" value="TRYPSIN_HIS"/>
    <property type="match status" value="1"/>
</dbReference>
<name>A0ABN9L1K8_9NEOB</name>
<keyword evidence="2" id="KW-0378">Hydrolase</keyword>
<proteinExistence type="predicted"/>
<evidence type="ECO:0000256" key="1">
    <source>
        <dbReference type="ARBA" id="ARBA00022670"/>
    </source>
</evidence>
<dbReference type="SUPFAM" id="SSF50494">
    <property type="entry name" value="Trypsin-like serine proteases"/>
    <property type="match status" value="1"/>
</dbReference>
<dbReference type="PRINTS" id="PR00722">
    <property type="entry name" value="CHYMOTRYPSIN"/>
</dbReference>
<dbReference type="SMART" id="SM00020">
    <property type="entry name" value="Tryp_SPc"/>
    <property type="match status" value="1"/>
</dbReference>
<evidence type="ECO:0000256" key="4">
    <source>
        <dbReference type="ARBA" id="ARBA00023157"/>
    </source>
</evidence>
<dbReference type="InterPro" id="IPR001254">
    <property type="entry name" value="Trypsin_dom"/>
</dbReference>
<evidence type="ECO:0000256" key="3">
    <source>
        <dbReference type="ARBA" id="ARBA00022825"/>
    </source>
</evidence>
<dbReference type="PANTHER" id="PTHR24252:SF8">
    <property type="entry name" value="ACROSIN"/>
    <property type="match status" value="1"/>
</dbReference>
<dbReference type="PANTHER" id="PTHR24252">
    <property type="entry name" value="ACROSIN-RELATED"/>
    <property type="match status" value="1"/>
</dbReference>
<evidence type="ECO:0000313" key="6">
    <source>
        <dbReference type="EMBL" id="CAJ0930777.1"/>
    </source>
</evidence>
<dbReference type="InterPro" id="IPR009003">
    <property type="entry name" value="Peptidase_S1_PA"/>
</dbReference>
<gene>
    <name evidence="6" type="ORF">RIMI_LOCUS4476620</name>
</gene>
<evidence type="ECO:0000259" key="5">
    <source>
        <dbReference type="PROSITE" id="PS50240"/>
    </source>
</evidence>
<protein>
    <recommendedName>
        <fullName evidence="5">Peptidase S1 domain-containing protein</fullName>
    </recommendedName>
</protein>
<dbReference type="Proteomes" id="UP001176940">
    <property type="component" value="Unassembled WGS sequence"/>
</dbReference>
<keyword evidence="3" id="KW-0720">Serine protease</keyword>
<dbReference type="InterPro" id="IPR043504">
    <property type="entry name" value="Peptidase_S1_PA_chymotrypsin"/>
</dbReference>
<feature type="domain" description="Peptidase S1" evidence="5">
    <location>
        <begin position="33"/>
        <end position="221"/>
    </location>
</feature>
<reference evidence="6" key="1">
    <citation type="submission" date="2023-07" db="EMBL/GenBank/DDBJ databases">
        <authorList>
            <person name="Stuckert A."/>
        </authorList>
    </citation>
    <scope>NUCLEOTIDE SEQUENCE</scope>
</reference>
<dbReference type="InterPro" id="IPR001314">
    <property type="entry name" value="Peptidase_S1A"/>
</dbReference>
<keyword evidence="1" id="KW-0645">Protease</keyword>
<dbReference type="InterPro" id="IPR018114">
    <property type="entry name" value="TRYPSIN_HIS"/>
</dbReference>
<keyword evidence="4" id="KW-1015">Disulfide bond</keyword>
<accession>A0ABN9L1K8</accession>
<sequence>MKRPEQMKEWPDSFFLQDCGVRPLVAAYGGMRIVGGVDAQPGAWPWLVSIQLPSRSGHRHSCGGTLLNHLWVLTAAHCFKANKRSVPKWKIVIGGHQLSEPSEDVQIRSIKLYIEHENYNPRIEASDIALIELNSTVQYNDYVQPACLPTATMDITTFLPCYIGGWGVMAENSAETADILQEAKVNQVNLQRCNSSRWYNGAIWNYNLCAGYEEGGIDSCQVGLKIIRTCTNISCFKSHY</sequence>